<dbReference type="CDD" id="cd03023">
    <property type="entry name" value="DsbA_Com1_like"/>
    <property type="match status" value="1"/>
</dbReference>
<evidence type="ECO:0000259" key="6">
    <source>
        <dbReference type="PROSITE" id="PS51352"/>
    </source>
</evidence>
<dbReference type="SUPFAM" id="SSF52833">
    <property type="entry name" value="Thioredoxin-like"/>
    <property type="match status" value="1"/>
</dbReference>
<dbReference type="Gene3D" id="3.40.30.10">
    <property type="entry name" value="Glutaredoxin"/>
    <property type="match status" value="1"/>
</dbReference>
<dbReference type="EMBL" id="LAZR01000198">
    <property type="protein sequence ID" value="KKN82574.1"/>
    <property type="molecule type" value="Genomic_DNA"/>
</dbReference>
<dbReference type="InterPro" id="IPR012336">
    <property type="entry name" value="Thioredoxin-like_fold"/>
</dbReference>
<keyword evidence="5" id="KW-0676">Redox-active center</keyword>
<keyword evidence="3" id="KW-0560">Oxidoreductase</keyword>
<dbReference type="PROSITE" id="PS51318">
    <property type="entry name" value="TAT"/>
    <property type="match status" value="1"/>
</dbReference>
<dbReference type="PROSITE" id="PS51352">
    <property type="entry name" value="THIOREDOXIN_2"/>
    <property type="match status" value="1"/>
</dbReference>
<comment type="similarity">
    <text evidence="1">Belongs to the thioredoxin family. DsbA subfamily.</text>
</comment>
<proteinExistence type="inferred from homology"/>
<evidence type="ECO:0000256" key="1">
    <source>
        <dbReference type="ARBA" id="ARBA00005791"/>
    </source>
</evidence>
<dbReference type="InterPro" id="IPR036249">
    <property type="entry name" value="Thioredoxin-like_sf"/>
</dbReference>
<evidence type="ECO:0000256" key="5">
    <source>
        <dbReference type="ARBA" id="ARBA00023284"/>
    </source>
</evidence>
<dbReference type="AlphaFoldDB" id="A0A0F9TTA5"/>
<dbReference type="Pfam" id="PF13462">
    <property type="entry name" value="Thioredoxin_4"/>
    <property type="match status" value="1"/>
</dbReference>
<dbReference type="InterPro" id="IPR006311">
    <property type="entry name" value="TAT_signal"/>
</dbReference>
<accession>A0A0F9TTA5</accession>
<evidence type="ECO:0000256" key="3">
    <source>
        <dbReference type="ARBA" id="ARBA00023002"/>
    </source>
</evidence>
<dbReference type="GO" id="GO:0016491">
    <property type="term" value="F:oxidoreductase activity"/>
    <property type="evidence" value="ECO:0007669"/>
    <property type="project" value="UniProtKB-KW"/>
</dbReference>
<evidence type="ECO:0000313" key="7">
    <source>
        <dbReference type="EMBL" id="KKN82574.1"/>
    </source>
</evidence>
<evidence type="ECO:0000256" key="2">
    <source>
        <dbReference type="ARBA" id="ARBA00022729"/>
    </source>
</evidence>
<protein>
    <recommendedName>
        <fullName evidence="6">Thioredoxin domain-containing protein</fullName>
    </recommendedName>
</protein>
<dbReference type="PANTHER" id="PTHR13887">
    <property type="entry name" value="GLUTATHIONE S-TRANSFERASE KAPPA"/>
    <property type="match status" value="1"/>
</dbReference>
<feature type="domain" description="Thioredoxin" evidence="6">
    <location>
        <begin position="17"/>
        <end position="205"/>
    </location>
</feature>
<sequence length="206" mass="22250">MTIPSISRRRLIVASAVLAGTPFLSRTAFAEVDPMSKEAVLFDPQVPVLGNPKGDVTIVEYFDYQCPYCKKAHPDDVRVVQEDGNVRFVMKDWPIFGPPSLYAARLTLAAGTGHARAMAALMATKGKLTPDMIETILTKAGFSVPKLNAAYDRDKDRINSMLQRNSTQAETFGFPGTPAYVIGTAIYPGVVAPNDMKAAIAAARKG</sequence>
<reference evidence="7" key="1">
    <citation type="journal article" date="2015" name="Nature">
        <title>Complex archaea that bridge the gap between prokaryotes and eukaryotes.</title>
        <authorList>
            <person name="Spang A."/>
            <person name="Saw J.H."/>
            <person name="Jorgensen S.L."/>
            <person name="Zaremba-Niedzwiedzka K."/>
            <person name="Martijn J."/>
            <person name="Lind A.E."/>
            <person name="van Eijk R."/>
            <person name="Schleper C."/>
            <person name="Guy L."/>
            <person name="Ettema T.J."/>
        </authorList>
    </citation>
    <scope>NUCLEOTIDE SEQUENCE</scope>
</reference>
<organism evidence="7">
    <name type="scientific">marine sediment metagenome</name>
    <dbReference type="NCBI Taxonomy" id="412755"/>
    <lineage>
        <taxon>unclassified sequences</taxon>
        <taxon>metagenomes</taxon>
        <taxon>ecological metagenomes</taxon>
    </lineage>
</organism>
<keyword evidence="4" id="KW-1015">Disulfide bond</keyword>
<dbReference type="InterPro" id="IPR013766">
    <property type="entry name" value="Thioredoxin_domain"/>
</dbReference>
<gene>
    <name evidence="7" type="ORF">LCGC14_0307590</name>
</gene>
<keyword evidence="2" id="KW-0732">Signal</keyword>
<comment type="caution">
    <text evidence="7">The sequence shown here is derived from an EMBL/GenBank/DDBJ whole genome shotgun (WGS) entry which is preliminary data.</text>
</comment>
<evidence type="ECO:0000256" key="4">
    <source>
        <dbReference type="ARBA" id="ARBA00023157"/>
    </source>
</evidence>
<dbReference type="PANTHER" id="PTHR13887:SF14">
    <property type="entry name" value="DISULFIDE BOND FORMATION PROTEIN D"/>
    <property type="match status" value="1"/>
</dbReference>
<name>A0A0F9TTA5_9ZZZZ</name>